<protein>
    <submittedName>
        <fullName evidence="1">Uncharacterized protein</fullName>
    </submittedName>
</protein>
<sequence>MIVGLKRPTILKIFHNISGFECCFSNLESIHCNNYINDNLQVVLKDQLIKHADTIVCLL</sequence>
<dbReference type="EMBL" id="LLXJ01009091">
    <property type="protein sequence ID" value="PKB93052.1"/>
    <property type="molecule type" value="Genomic_DNA"/>
</dbReference>
<comment type="caution">
    <text evidence="1">The sequence shown here is derived from an EMBL/GenBank/DDBJ whole genome shotgun (WGS) entry which is preliminary data.</text>
</comment>
<organism evidence="1 2">
    <name type="scientific">Rhizophagus irregularis</name>
    <dbReference type="NCBI Taxonomy" id="588596"/>
    <lineage>
        <taxon>Eukaryota</taxon>
        <taxon>Fungi</taxon>
        <taxon>Fungi incertae sedis</taxon>
        <taxon>Mucoromycota</taxon>
        <taxon>Glomeromycotina</taxon>
        <taxon>Glomeromycetes</taxon>
        <taxon>Glomerales</taxon>
        <taxon>Glomeraceae</taxon>
        <taxon>Rhizophagus</taxon>
    </lineage>
</organism>
<proteinExistence type="predicted"/>
<name>A0A2N0NEQ0_9GLOM</name>
<dbReference type="AlphaFoldDB" id="A0A2N0NEQ0"/>
<gene>
    <name evidence="1" type="ORF">RhiirA5_442492</name>
</gene>
<reference evidence="1 2" key="2">
    <citation type="submission" date="2017-09" db="EMBL/GenBank/DDBJ databases">
        <title>Extensive intraspecific genome diversity in a model arbuscular mycorrhizal fungus.</title>
        <authorList>
            <person name="Chen E.C."/>
            <person name="Morin E."/>
            <person name="Beaudet D."/>
            <person name="Noel J."/>
            <person name="Ndikumana S."/>
            <person name="Charron P."/>
            <person name="St-Onge C."/>
            <person name="Giorgi J."/>
            <person name="Grigoriev I.V."/>
            <person name="Roux C."/>
            <person name="Martin F.M."/>
            <person name="Corradi N."/>
        </authorList>
    </citation>
    <scope>NUCLEOTIDE SEQUENCE [LARGE SCALE GENOMIC DNA]</scope>
    <source>
        <strain evidence="1 2">A5</strain>
    </source>
</reference>
<reference evidence="1 2" key="1">
    <citation type="submission" date="2016-04" db="EMBL/GenBank/DDBJ databases">
        <title>Genome analyses suggest a sexual origin of heterokaryosis in a supposedly ancient asexual fungus.</title>
        <authorList>
            <person name="Ropars J."/>
            <person name="Sedzielewska K."/>
            <person name="Noel J."/>
            <person name="Charron P."/>
            <person name="Farinelli L."/>
            <person name="Marton T."/>
            <person name="Kruger M."/>
            <person name="Pelin A."/>
            <person name="Brachmann A."/>
            <person name="Corradi N."/>
        </authorList>
    </citation>
    <scope>NUCLEOTIDE SEQUENCE [LARGE SCALE GENOMIC DNA]</scope>
    <source>
        <strain evidence="1 2">A5</strain>
    </source>
</reference>
<accession>A0A2N0NEQ0</accession>
<evidence type="ECO:0000313" key="1">
    <source>
        <dbReference type="EMBL" id="PKB93052.1"/>
    </source>
</evidence>
<evidence type="ECO:0000313" key="2">
    <source>
        <dbReference type="Proteomes" id="UP000232722"/>
    </source>
</evidence>
<dbReference type="Proteomes" id="UP000232722">
    <property type="component" value="Unassembled WGS sequence"/>
</dbReference>